<dbReference type="Proteomes" id="UP001438707">
    <property type="component" value="Unassembled WGS sequence"/>
</dbReference>
<organism evidence="5 6">
    <name type="scientific">Apatococcus lobatus</name>
    <dbReference type="NCBI Taxonomy" id="904363"/>
    <lineage>
        <taxon>Eukaryota</taxon>
        <taxon>Viridiplantae</taxon>
        <taxon>Chlorophyta</taxon>
        <taxon>core chlorophytes</taxon>
        <taxon>Trebouxiophyceae</taxon>
        <taxon>Chlorellales</taxon>
        <taxon>Chlorellaceae</taxon>
        <taxon>Apatococcus</taxon>
    </lineage>
</organism>
<evidence type="ECO:0000256" key="1">
    <source>
        <dbReference type="ARBA" id="ARBA00004430"/>
    </source>
</evidence>
<evidence type="ECO:0000256" key="3">
    <source>
        <dbReference type="SAM" id="Phobius"/>
    </source>
</evidence>
<dbReference type="InterPro" id="IPR001054">
    <property type="entry name" value="A/G_cyclase"/>
</dbReference>
<dbReference type="GO" id="GO:0035556">
    <property type="term" value="P:intracellular signal transduction"/>
    <property type="evidence" value="ECO:0007669"/>
    <property type="project" value="InterPro"/>
</dbReference>
<dbReference type="EMBL" id="JALJOS010000005">
    <property type="protein sequence ID" value="KAK9838703.1"/>
    <property type="molecule type" value="Genomic_DNA"/>
</dbReference>
<evidence type="ECO:0000259" key="4">
    <source>
        <dbReference type="PROSITE" id="PS50125"/>
    </source>
</evidence>
<dbReference type="GO" id="GO:0009190">
    <property type="term" value="P:cyclic nucleotide biosynthetic process"/>
    <property type="evidence" value="ECO:0007669"/>
    <property type="project" value="InterPro"/>
</dbReference>
<sequence length="1088" mass="117837">MTSSTSRTKLCPGWQQFQIFKDVVNLTEQFFRWTQSTSRGACSTVEQKVCHLSPVGGFDAVSPDFQHSVILARRGARGPLMQATQTPSMAPSLAAGNQGSTCDQFLNVRPKPEADLPEQRDALMKLWAATNGEHWLSSPSGFYSSGPGDIGLFDLLADTLQIIAADAQAQAESGGGCSLGQVASTFRLAAYNRPWGTPNTSYCDWIGIGCCFGGGGLTAQFCAAGAQSVVFVSLTGQGLRGSLPDVFAAFPDLQYIAVNHNPYLVGKVPDFPAGLASKLQFVQMTNTGLNQCEDLPYGDIGECLPNWLKVAKTTNAKTAVAGHDALLCPLLDFWRPIASLPVFIQLAAAFNPAEFYAYIQHAARSAAAALQQEDLSNANFLLQNVISIDPSFYGYRGCSCLQNYHGSLTTPASGVYNFECLADDISQSLTLPIALPAALVGGSLLILGVIFALFYKDLFREIELRRNIRMKTRCKPGLLTKDQYKILGLPADELTLCMTDIAGSTALWEVEAQVMDQALSLQEECLRSLLPQHCGHEVYTEGDAFVISFHDPLDGIQFVSALQLELLKLPWPKKLLEQAQATEIRNSGGDELLFAGLRLRAVLHTGWPTTIETHQTTGHISYSGMAVELTEALSNLPSGGQCIMSGLTYQRAFPQMQALADASAQQAKGKGGSSGNISMTSSIKARWQRKYQPRLPGGIIAMKTWWSHGCFSTDTSASAQEHSTRKIGTRGVVDPSSPSAMPLNIQQLHVVVSDSAETDVEGSNMPVNSGLLVPDRSLSVASHQHHHDIRSASSEKEQSKLHHPILKLLGPRQRRPCCFCSLLTFQIRSMPDKMSQLFSVAHATARAQSQHSFSLLAKIGIATGQMIKICPHKSSGRADYFGQAVNRASRLKDAASPGQVVMDEYMLLAIVHHWREMLHPLAACPGHCPLAAKNFYRLESQLQGHAAQLKTVLSTKGLSDLPQDGAPALQRRGQMIDLPRSTSHNCMDKQQPTTEVTLYASLLGSYMLKGTFTGVPGIHPLGQVMPADILASLHASSGLGKPQKLQRGKTTCVTPPDPNIDPWVLKIPFVDIFSLPVLEGDHFSNVPA</sequence>
<accession>A0AAW1RXZ5</accession>
<reference evidence="5 6" key="1">
    <citation type="journal article" date="2024" name="Nat. Commun.">
        <title>Phylogenomics reveals the evolutionary origins of lichenization in chlorophyte algae.</title>
        <authorList>
            <person name="Puginier C."/>
            <person name="Libourel C."/>
            <person name="Otte J."/>
            <person name="Skaloud P."/>
            <person name="Haon M."/>
            <person name="Grisel S."/>
            <person name="Petersen M."/>
            <person name="Berrin J.G."/>
            <person name="Delaux P.M."/>
            <person name="Dal Grande F."/>
            <person name="Keller J."/>
        </authorList>
    </citation>
    <scope>NUCLEOTIDE SEQUENCE [LARGE SCALE GENOMIC DNA]</scope>
    <source>
        <strain evidence="5 6">SAG 2145</strain>
    </source>
</reference>
<comment type="caution">
    <text evidence="5">The sequence shown here is derived from an EMBL/GenBank/DDBJ whole genome shotgun (WGS) entry which is preliminary data.</text>
</comment>
<protein>
    <recommendedName>
        <fullName evidence="4">Guanylate cyclase domain-containing protein</fullName>
    </recommendedName>
</protein>
<dbReference type="PROSITE" id="PS50125">
    <property type="entry name" value="GUANYLATE_CYCLASE_2"/>
    <property type="match status" value="1"/>
</dbReference>
<dbReference type="InterPro" id="IPR029787">
    <property type="entry name" value="Nucleotide_cyclase"/>
</dbReference>
<dbReference type="AlphaFoldDB" id="A0AAW1RXZ5"/>
<dbReference type="Gene3D" id="3.30.70.1230">
    <property type="entry name" value="Nucleotide cyclase"/>
    <property type="match status" value="2"/>
</dbReference>
<gene>
    <name evidence="5" type="ORF">WJX74_001699</name>
</gene>
<comment type="subcellular location">
    <subcellularLocation>
        <location evidence="1">Cytoplasm</location>
        <location evidence="1">Cytoskeleton</location>
        <location evidence="1">Cilium axoneme</location>
    </subcellularLocation>
</comment>
<dbReference type="Gene3D" id="3.80.10.10">
    <property type="entry name" value="Ribonuclease Inhibitor"/>
    <property type="match status" value="1"/>
</dbReference>
<evidence type="ECO:0000256" key="2">
    <source>
        <dbReference type="SAM" id="MobiDB-lite"/>
    </source>
</evidence>
<feature type="domain" description="Guanylate cyclase" evidence="4">
    <location>
        <begin position="495"/>
        <end position="606"/>
    </location>
</feature>
<evidence type="ECO:0000313" key="5">
    <source>
        <dbReference type="EMBL" id="KAK9838703.1"/>
    </source>
</evidence>
<feature type="transmembrane region" description="Helical" evidence="3">
    <location>
        <begin position="433"/>
        <end position="455"/>
    </location>
</feature>
<dbReference type="InterPro" id="IPR032675">
    <property type="entry name" value="LRR_dom_sf"/>
</dbReference>
<dbReference type="InterPro" id="IPR050697">
    <property type="entry name" value="Adenylyl/Guanylyl_Cyclase_3/4"/>
</dbReference>
<evidence type="ECO:0000313" key="6">
    <source>
        <dbReference type="Proteomes" id="UP001438707"/>
    </source>
</evidence>
<dbReference type="PANTHER" id="PTHR43081:SF1">
    <property type="entry name" value="ADENYLATE CYCLASE, TERMINAL-DIFFERENTIATION SPECIFIC"/>
    <property type="match status" value="1"/>
</dbReference>
<dbReference type="GO" id="GO:0005930">
    <property type="term" value="C:axoneme"/>
    <property type="evidence" value="ECO:0007669"/>
    <property type="project" value="UniProtKB-SubCell"/>
</dbReference>
<keyword evidence="6" id="KW-1185">Reference proteome</keyword>
<proteinExistence type="predicted"/>
<keyword evidence="3" id="KW-0472">Membrane</keyword>
<dbReference type="Pfam" id="PF00211">
    <property type="entry name" value="Guanylate_cyc"/>
    <property type="match status" value="2"/>
</dbReference>
<dbReference type="SUPFAM" id="SSF55073">
    <property type="entry name" value="Nucleotide cyclase"/>
    <property type="match status" value="2"/>
</dbReference>
<dbReference type="PANTHER" id="PTHR43081">
    <property type="entry name" value="ADENYLATE CYCLASE, TERMINAL-DIFFERENTIATION SPECIFIC-RELATED"/>
    <property type="match status" value="1"/>
</dbReference>
<name>A0AAW1RXZ5_9CHLO</name>
<feature type="region of interest" description="Disordered" evidence="2">
    <location>
        <begin position="717"/>
        <end position="738"/>
    </location>
</feature>
<keyword evidence="3" id="KW-1133">Transmembrane helix</keyword>
<keyword evidence="3" id="KW-0812">Transmembrane</keyword>